<feature type="compositionally biased region" description="Basic and acidic residues" evidence="7">
    <location>
        <begin position="514"/>
        <end position="526"/>
    </location>
</feature>
<protein>
    <submittedName>
        <fullName evidence="10">Choline-sulfatase</fullName>
    </submittedName>
</protein>
<dbReference type="CDD" id="cd16030">
    <property type="entry name" value="iduronate-2-sulfatase"/>
    <property type="match status" value="1"/>
</dbReference>
<dbReference type="SUPFAM" id="SSF53649">
    <property type="entry name" value="Alkaline phosphatase-like"/>
    <property type="match status" value="1"/>
</dbReference>
<evidence type="ECO:0000256" key="4">
    <source>
        <dbReference type="ARBA" id="ARBA00022729"/>
    </source>
</evidence>
<evidence type="ECO:0000259" key="9">
    <source>
        <dbReference type="Pfam" id="PF00884"/>
    </source>
</evidence>
<dbReference type="GO" id="GO:0005737">
    <property type="term" value="C:cytoplasm"/>
    <property type="evidence" value="ECO:0007669"/>
    <property type="project" value="TreeGrafter"/>
</dbReference>
<dbReference type="RefSeq" id="WP_136066038.1">
    <property type="nucleotide sequence ID" value="NZ_CAAHFH010000004.1"/>
</dbReference>
<dbReference type="PANTHER" id="PTHR45953">
    <property type="entry name" value="IDURONATE 2-SULFATASE"/>
    <property type="match status" value="1"/>
</dbReference>
<evidence type="ECO:0000256" key="8">
    <source>
        <dbReference type="SAM" id="SignalP"/>
    </source>
</evidence>
<sequence length="537" mass="60423">MKIKLTCLGLLLSTALGVGAQQPNVLFFSLDDMNDWVGAMGYSQAVTPNMDRLAKNGVNFLNAHTAGVFCAPSRAAIFTGRHASTTGCYATQVYFHNNPEINPLHKVLKDGGYATYGAGKLFHHTAGFIDQRGWTEYYFRTEQQRKEGWAINTWLLDDPILPDPYPNSIFNHDREPANKFFLEWGKIKNEDEEKMADTMRTEWACELLRQKHDKPIFVGVGLYATHFPNYAPEKYFDLYDADKIELPPYKADDLEDLPPAVKKAKTSRSAIHKRLESLDAVDDAIHGYLACISYQDAMLGRLLEAIESGPNADNTIVVLWSDQGYHHGEKFDWGKHTLWGRTSHVPFIWAGPGISKDAMVDATVSLMDMFPTLTELCGVKDGQDRDGTSLVPVLKDPSTAKDRDVLLPGMKPEEYAIINQSWRYIRYADGTEELYNVKQDPNEWENLANNPELEEVKKKLAASAPETFAEPGVLKHELTLVIEGDSYKWVSNKKPAPKKLLKNVKGALKMPRQNSDEAGKLLRDEIPFSETVPLKPK</sequence>
<feature type="signal peptide" evidence="8">
    <location>
        <begin position="1"/>
        <end position="20"/>
    </location>
</feature>
<evidence type="ECO:0000256" key="3">
    <source>
        <dbReference type="ARBA" id="ARBA00022723"/>
    </source>
</evidence>
<dbReference type="Gene3D" id="3.40.720.10">
    <property type="entry name" value="Alkaline Phosphatase, subunit A"/>
    <property type="match status" value="1"/>
</dbReference>
<feature type="chain" id="PRO_5028914192" evidence="8">
    <location>
        <begin position="21"/>
        <end position="537"/>
    </location>
</feature>
<evidence type="ECO:0000256" key="6">
    <source>
        <dbReference type="ARBA" id="ARBA00022837"/>
    </source>
</evidence>
<dbReference type="InterPro" id="IPR035874">
    <property type="entry name" value="IDS"/>
</dbReference>
<dbReference type="PANTHER" id="PTHR45953:SF1">
    <property type="entry name" value="IDURONATE 2-SULFATASE"/>
    <property type="match status" value="1"/>
</dbReference>
<keyword evidence="5" id="KW-0378">Hydrolase</keyword>
<keyword evidence="11" id="KW-1185">Reference proteome</keyword>
<gene>
    <name evidence="10" type="primary">betC_81</name>
    <name evidence="10" type="ORF">SCARR_05676</name>
</gene>
<comment type="similarity">
    <text evidence="2">Belongs to the sulfatase family.</text>
</comment>
<evidence type="ECO:0000256" key="2">
    <source>
        <dbReference type="ARBA" id="ARBA00008779"/>
    </source>
</evidence>
<proteinExistence type="inferred from homology"/>
<dbReference type="InterPro" id="IPR017850">
    <property type="entry name" value="Alkaline_phosphatase_core_sf"/>
</dbReference>
<dbReference type="InterPro" id="IPR000917">
    <property type="entry name" value="Sulfatase_N"/>
</dbReference>
<accession>A0A6C2UTS2</accession>
<evidence type="ECO:0000313" key="10">
    <source>
        <dbReference type="EMBL" id="VGO23569.1"/>
    </source>
</evidence>
<feature type="domain" description="Sulfatase N-terminal" evidence="9">
    <location>
        <begin position="23"/>
        <end position="379"/>
    </location>
</feature>
<organism evidence="10 11">
    <name type="scientific">Pontiella sulfatireligans</name>
    <dbReference type="NCBI Taxonomy" id="2750658"/>
    <lineage>
        <taxon>Bacteria</taxon>
        <taxon>Pseudomonadati</taxon>
        <taxon>Kiritimatiellota</taxon>
        <taxon>Kiritimatiellia</taxon>
        <taxon>Kiritimatiellales</taxon>
        <taxon>Pontiellaceae</taxon>
        <taxon>Pontiella</taxon>
    </lineage>
</organism>
<feature type="region of interest" description="Disordered" evidence="7">
    <location>
        <begin position="512"/>
        <end position="537"/>
    </location>
</feature>
<dbReference type="Proteomes" id="UP000346198">
    <property type="component" value="Unassembled WGS sequence"/>
</dbReference>
<evidence type="ECO:0000256" key="1">
    <source>
        <dbReference type="ARBA" id="ARBA00001913"/>
    </source>
</evidence>
<comment type="cofactor">
    <cofactor evidence="1">
        <name>Ca(2+)</name>
        <dbReference type="ChEBI" id="CHEBI:29108"/>
    </cofactor>
</comment>
<evidence type="ECO:0000256" key="7">
    <source>
        <dbReference type="SAM" id="MobiDB-lite"/>
    </source>
</evidence>
<keyword evidence="3" id="KW-0479">Metal-binding</keyword>
<dbReference type="EMBL" id="CAAHFH010000004">
    <property type="protein sequence ID" value="VGO23569.1"/>
    <property type="molecule type" value="Genomic_DNA"/>
</dbReference>
<dbReference type="AlphaFoldDB" id="A0A6C2UTS2"/>
<dbReference type="Pfam" id="PF00884">
    <property type="entry name" value="Sulfatase"/>
    <property type="match status" value="1"/>
</dbReference>
<reference evidence="10 11" key="1">
    <citation type="submission" date="2019-04" db="EMBL/GenBank/DDBJ databases">
        <authorList>
            <person name="Van Vliet M D."/>
        </authorList>
    </citation>
    <scope>NUCLEOTIDE SEQUENCE [LARGE SCALE GENOMIC DNA]</scope>
    <source>
        <strain evidence="10 11">F21</strain>
    </source>
</reference>
<dbReference type="GO" id="GO:0046872">
    <property type="term" value="F:metal ion binding"/>
    <property type="evidence" value="ECO:0007669"/>
    <property type="project" value="UniProtKB-KW"/>
</dbReference>
<name>A0A6C2UTS2_9BACT</name>
<keyword evidence="6" id="KW-0106">Calcium</keyword>
<dbReference type="GO" id="GO:0004423">
    <property type="term" value="F:iduronate-2-sulfatase activity"/>
    <property type="evidence" value="ECO:0007669"/>
    <property type="project" value="InterPro"/>
</dbReference>
<evidence type="ECO:0000256" key="5">
    <source>
        <dbReference type="ARBA" id="ARBA00022801"/>
    </source>
</evidence>
<evidence type="ECO:0000313" key="11">
    <source>
        <dbReference type="Proteomes" id="UP000346198"/>
    </source>
</evidence>
<keyword evidence="4 8" id="KW-0732">Signal</keyword>